<protein>
    <submittedName>
        <fullName evidence="2">Predicted protein</fullName>
    </submittedName>
</protein>
<evidence type="ECO:0000313" key="2">
    <source>
        <dbReference type="EMBL" id="EEH60886.1"/>
    </source>
</evidence>
<feature type="compositionally biased region" description="Basic residues" evidence="1">
    <location>
        <begin position="78"/>
        <end position="94"/>
    </location>
</feature>
<accession>C1MIA4</accession>
<dbReference type="GeneID" id="9680233"/>
<name>C1MIA4_MICPC</name>
<keyword evidence="3" id="KW-1185">Reference proteome</keyword>
<dbReference type="Proteomes" id="UP000001876">
    <property type="component" value="Unassembled WGS sequence"/>
</dbReference>
<evidence type="ECO:0000256" key="1">
    <source>
        <dbReference type="SAM" id="MobiDB-lite"/>
    </source>
</evidence>
<dbReference type="RefSeq" id="XP_003055634.1">
    <property type="nucleotide sequence ID" value="XM_003055588.1"/>
</dbReference>
<organism evidence="3">
    <name type="scientific">Micromonas pusilla (strain CCMP1545)</name>
    <name type="common">Picoplanktonic green alga</name>
    <dbReference type="NCBI Taxonomy" id="564608"/>
    <lineage>
        <taxon>Eukaryota</taxon>
        <taxon>Viridiplantae</taxon>
        <taxon>Chlorophyta</taxon>
        <taxon>Mamiellophyceae</taxon>
        <taxon>Mamiellales</taxon>
        <taxon>Mamiellaceae</taxon>
        <taxon>Micromonas</taxon>
    </lineage>
</organism>
<proteinExistence type="predicted"/>
<feature type="compositionally biased region" description="Basic and acidic residues" evidence="1">
    <location>
        <begin position="15"/>
        <end position="57"/>
    </location>
</feature>
<dbReference type="AlphaFoldDB" id="C1MIA4"/>
<sequence>MNLIERQVRRRERGAHRTEADARSHHGRRVSRDSRRARRVDERGTDRNLRRAREGWHHPASARRRVPRRRGDHERGRAHVTARPRARVRAHPGRARAVGARSRRDEKRVRKSGAVGAVQDERRRRRRFPRHGVSARGVIAADVFRAVVGRHGADSVLPRDA</sequence>
<dbReference type="KEGG" id="mpp:MICPUCDRAFT_61568"/>
<evidence type="ECO:0000313" key="3">
    <source>
        <dbReference type="Proteomes" id="UP000001876"/>
    </source>
</evidence>
<gene>
    <name evidence="2" type="ORF">MICPUCDRAFT_61568</name>
</gene>
<feature type="region of interest" description="Disordered" evidence="1">
    <location>
        <begin position="1"/>
        <end position="117"/>
    </location>
</feature>
<dbReference type="EMBL" id="GG663735">
    <property type="protein sequence ID" value="EEH60886.1"/>
    <property type="molecule type" value="Genomic_DNA"/>
</dbReference>
<reference evidence="2 3" key="1">
    <citation type="journal article" date="2009" name="Science">
        <title>Green evolution and dynamic adaptations revealed by genomes of the marine picoeukaryotes Micromonas.</title>
        <authorList>
            <person name="Worden A.Z."/>
            <person name="Lee J.H."/>
            <person name="Mock T."/>
            <person name="Rouze P."/>
            <person name="Simmons M.P."/>
            <person name="Aerts A.L."/>
            <person name="Allen A.E."/>
            <person name="Cuvelier M.L."/>
            <person name="Derelle E."/>
            <person name="Everett M.V."/>
            <person name="Foulon E."/>
            <person name="Grimwood J."/>
            <person name="Gundlach H."/>
            <person name="Henrissat B."/>
            <person name="Napoli C."/>
            <person name="McDonald S.M."/>
            <person name="Parker M.S."/>
            <person name="Rombauts S."/>
            <person name="Salamov A."/>
            <person name="Von Dassow P."/>
            <person name="Badger J.H."/>
            <person name="Coutinho P.M."/>
            <person name="Demir E."/>
            <person name="Dubchak I."/>
            <person name="Gentemann C."/>
            <person name="Eikrem W."/>
            <person name="Gready J.E."/>
            <person name="John U."/>
            <person name="Lanier W."/>
            <person name="Lindquist E.A."/>
            <person name="Lucas S."/>
            <person name="Mayer K.F."/>
            <person name="Moreau H."/>
            <person name="Not F."/>
            <person name="Otillar R."/>
            <person name="Panaud O."/>
            <person name="Pangilinan J."/>
            <person name="Paulsen I."/>
            <person name="Piegu B."/>
            <person name="Poliakov A."/>
            <person name="Robbens S."/>
            <person name="Schmutz J."/>
            <person name="Toulza E."/>
            <person name="Wyss T."/>
            <person name="Zelensky A."/>
            <person name="Zhou K."/>
            <person name="Armbrust E.V."/>
            <person name="Bhattacharya D."/>
            <person name="Goodenough U.W."/>
            <person name="Van de Peer Y."/>
            <person name="Grigoriev I.V."/>
        </authorList>
    </citation>
    <scope>NUCLEOTIDE SEQUENCE [LARGE SCALE GENOMIC DNA]</scope>
    <source>
        <strain evidence="2 3">CCMP1545</strain>
    </source>
</reference>